<dbReference type="GO" id="GO:0005524">
    <property type="term" value="F:ATP binding"/>
    <property type="evidence" value="ECO:0007669"/>
    <property type="project" value="UniProtKB-UniRule"/>
</dbReference>
<evidence type="ECO:0000256" key="7">
    <source>
        <dbReference type="PROSITE-ProRule" id="PRU00283"/>
    </source>
</evidence>
<dbReference type="PANTHER" id="PTHR37739">
    <property type="entry name" value="KINESIN-LIKE PROTEIN KIN-12D"/>
    <property type="match status" value="1"/>
</dbReference>
<dbReference type="InterPro" id="IPR027417">
    <property type="entry name" value="P-loop_NTPase"/>
</dbReference>
<reference evidence="11" key="1">
    <citation type="submission" date="2021-03" db="EMBL/GenBank/DDBJ databases">
        <authorList>
            <consortium name="Genoscope - CEA"/>
            <person name="William W."/>
        </authorList>
    </citation>
    <scope>NUCLEOTIDE SEQUENCE</scope>
    <source>
        <strain evidence="11">Doubled-haploid Pahang</strain>
    </source>
</reference>
<accession>A0A8D6ZPH8</accession>
<name>A0A8D6ZPH8_MUSAM</name>
<dbReference type="InterPro" id="IPR001752">
    <property type="entry name" value="Kinesin_motor_dom"/>
</dbReference>
<keyword evidence="4 8" id="KW-0175">Coiled coil</keyword>
<keyword evidence="3 7" id="KW-0067">ATP-binding</keyword>
<feature type="compositionally biased region" description="Low complexity" evidence="9">
    <location>
        <begin position="659"/>
        <end position="674"/>
    </location>
</feature>
<feature type="coiled-coil region" evidence="8">
    <location>
        <begin position="450"/>
        <end position="477"/>
    </location>
</feature>
<evidence type="ECO:0000256" key="3">
    <source>
        <dbReference type="ARBA" id="ARBA00022840"/>
    </source>
</evidence>
<dbReference type="Gene3D" id="3.40.850.10">
    <property type="entry name" value="Kinesin motor domain"/>
    <property type="match status" value="1"/>
</dbReference>
<protein>
    <submittedName>
        <fullName evidence="11">(wild Malaysian banana) hypothetical protein</fullName>
    </submittedName>
</protein>
<keyword evidence="5 7" id="KW-0505">Motor protein</keyword>
<dbReference type="SUPFAM" id="SSF52540">
    <property type="entry name" value="P-loop containing nucleoside triphosphate hydrolases"/>
    <property type="match status" value="1"/>
</dbReference>
<evidence type="ECO:0000256" key="8">
    <source>
        <dbReference type="SAM" id="Coils"/>
    </source>
</evidence>
<keyword evidence="1" id="KW-0493">Microtubule</keyword>
<comment type="similarity">
    <text evidence="6">Belongs to the TRAFAC class myosin-kinesin ATPase superfamily. Kinesin family. KIN-12 subfamily.</text>
</comment>
<keyword evidence="2 7" id="KW-0547">Nucleotide-binding</keyword>
<evidence type="ECO:0000256" key="9">
    <source>
        <dbReference type="SAM" id="MobiDB-lite"/>
    </source>
</evidence>
<dbReference type="PRINTS" id="PR00380">
    <property type="entry name" value="KINESINHEAVY"/>
</dbReference>
<dbReference type="PANTHER" id="PTHR37739:SF16">
    <property type="entry name" value="KINESIN-LIKE PROTEIN"/>
    <property type="match status" value="1"/>
</dbReference>
<dbReference type="SMART" id="SM00129">
    <property type="entry name" value="KISc"/>
    <property type="match status" value="1"/>
</dbReference>
<evidence type="ECO:0000256" key="1">
    <source>
        <dbReference type="ARBA" id="ARBA00022701"/>
    </source>
</evidence>
<dbReference type="GO" id="GO:0003777">
    <property type="term" value="F:microtubule motor activity"/>
    <property type="evidence" value="ECO:0007669"/>
    <property type="project" value="InterPro"/>
</dbReference>
<dbReference type="GO" id="GO:0009524">
    <property type="term" value="C:phragmoplast"/>
    <property type="evidence" value="ECO:0007669"/>
    <property type="project" value="UniProtKB-ARBA"/>
</dbReference>
<dbReference type="GO" id="GO:0007018">
    <property type="term" value="P:microtubule-based movement"/>
    <property type="evidence" value="ECO:0007669"/>
    <property type="project" value="InterPro"/>
</dbReference>
<evidence type="ECO:0000313" key="11">
    <source>
        <dbReference type="EMBL" id="CAG1833911.1"/>
    </source>
</evidence>
<dbReference type="GO" id="GO:0008017">
    <property type="term" value="F:microtubule binding"/>
    <property type="evidence" value="ECO:0007669"/>
    <property type="project" value="InterPro"/>
</dbReference>
<proteinExistence type="inferred from homology"/>
<dbReference type="GO" id="GO:0005874">
    <property type="term" value="C:microtubule"/>
    <property type="evidence" value="ECO:0007669"/>
    <property type="project" value="UniProtKB-KW"/>
</dbReference>
<dbReference type="EMBL" id="HG996474">
    <property type="protein sequence ID" value="CAG1833911.1"/>
    <property type="molecule type" value="Genomic_DNA"/>
</dbReference>
<dbReference type="InterPro" id="IPR044986">
    <property type="entry name" value="KIF15/KIN-12"/>
</dbReference>
<feature type="compositionally biased region" description="Polar residues" evidence="9">
    <location>
        <begin position="14"/>
        <end position="25"/>
    </location>
</feature>
<dbReference type="PROSITE" id="PS50067">
    <property type="entry name" value="KINESIN_MOTOR_2"/>
    <property type="match status" value="1"/>
</dbReference>
<evidence type="ECO:0000256" key="5">
    <source>
        <dbReference type="ARBA" id="ARBA00023175"/>
    </source>
</evidence>
<dbReference type="InterPro" id="IPR036961">
    <property type="entry name" value="Kinesin_motor_dom_sf"/>
</dbReference>
<feature type="binding site" evidence="7">
    <location>
        <begin position="175"/>
        <end position="182"/>
    </location>
    <ligand>
        <name>ATP</name>
        <dbReference type="ChEBI" id="CHEBI:30616"/>
    </ligand>
</feature>
<dbReference type="Pfam" id="PF00225">
    <property type="entry name" value="Kinesin"/>
    <property type="match status" value="1"/>
</dbReference>
<dbReference type="PROSITE" id="PS00411">
    <property type="entry name" value="KINESIN_MOTOR_1"/>
    <property type="match status" value="1"/>
</dbReference>
<evidence type="ECO:0000256" key="4">
    <source>
        <dbReference type="ARBA" id="ARBA00023054"/>
    </source>
</evidence>
<feature type="coiled-coil region" evidence="8">
    <location>
        <begin position="1189"/>
        <end position="1244"/>
    </location>
</feature>
<dbReference type="InterPro" id="IPR019821">
    <property type="entry name" value="Kinesin_motor_CS"/>
</dbReference>
<dbReference type="FunFam" id="3.40.850.10:FF:000052">
    <property type="entry name" value="Kinesin-like protein KIN-12F"/>
    <property type="match status" value="1"/>
</dbReference>
<evidence type="ECO:0000259" key="10">
    <source>
        <dbReference type="PROSITE" id="PS50067"/>
    </source>
</evidence>
<sequence>MKALANSKGGRVSPSETLTPSSQKQRPPRAPKENVDPNTTPPESSPFKSPGKPLSARNRSPLPPKPPLPSFHGGNPLKRKLSLETLAENGGPPSMSSDSGVQVLVRVRPPSKEEEEGDPIVQKISSNSISILDHTFTFDSVADISSTQDDIFRLVGLPLVENCLAGFNSSIFAYGQTGSGKTYTMWGPPSALSEDSSSSEWGLTPRVFERLFSRINEEQAKHSDKQLNYQCHCSFLEASIYNEQITDLLDPTQKNLQIREDVKAGIYVDCLTEEYVYTMKDVIRLLMKGLANRRTGATSVNMESSRSHCVFTCIVDSQTKVVNCVNNQSDGLISLRTSRINLVDLAGSERQKQTGAAGERLKEAGNINRSLSQLGNLINILAEVSQSGKQRHIPYRDSRLTFLLQESLGGNAKLAMICAVSPSQSCKSETFSTLRFAQRAKAIKNKAVVNEITQDDVNVLREQIRQLKDELLRMKSNGSAGNNGSFSSAWNARRSLNLLKMSLNCPTTLPILKDDNDVEMEIDESDVEMPNIQASLPLPCEGKLSVDLSASKEELRSSINDNDTVARDVRSIYKMDPGCVKDQTFAVEECALKKIGPGQLIVNSDGGSTGDRGDDQLNDTCEVHMADEGTNILPDHNTQSESNPSVEKEYIIHEAQTRDSSSSPSSIVSPDSSGIVPSQTSLVLQLPTSSKSPVLENFSRKSLRTSSSMSASQKIIADDLKLGSGVLNVSLAQSSYPLNTYVTQTNKTENLAASLRRGLQIFDNQQLNPFVRRSSFRFSVALTDVKPVVPINKVDIGIQTIVQDPEEMEQLSAYVCSCCKKIASEDENEDTKNGTDLQLVTIDGTMSTDKLKMKVPRAVKKVLTGSIRREMALEEHCAKQAAEIMQLNRLLQQYKHERECSAIIAETREDKISRLESLMDGILPTEEFMEEEFASLMNEHKLLKEKYENHPDIMRLNIELKRVQEELDGFKNFFNMGERDVLMEEIQDLRSQLQYYLEFSSNSTRKQSPLLQLTHSCGTTSTPLCTISESTEASGNEKIEPDGCNWTERESEWIILSEELKLELEASRSLAEKRKVDLDSEKECTDELKEALQTAMQGHARILEQYADLQEKHIGLLARHRKIMDGIEDVKKAAARAGVKGAESKFINSLAAEISALRADREKERQYWRDENRGLQVQLRDTAEAVQAAGELLVRLKETEEAVATAEKRACMAEQETEKAYQEIDNLKKNYDREISLLNQLLSDSRLPREALTYTVFNDPKTRGESLTDQRWREEFEPFCNRDDADFSKDTNPSSWFSGYDRCNI</sequence>
<feature type="domain" description="Kinesin motor" evidence="10">
    <location>
        <begin position="100"/>
        <end position="443"/>
    </location>
</feature>
<feature type="region of interest" description="Disordered" evidence="9">
    <location>
        <begin position="655"/>
        <end position="674"/>
    </location>
</feature>
<evidence type="ECO:0000256" key="2">
    <source>
        <dbReference type="ARBA" id="ARBA00022741"/>
    </source>
</evidence>
<feature type="region of interest" description="Disordered" evidence="9">
    <location>
        <begin position="1"/>
        <end position="77"/>
    </location>
</feature>
<evidence type="ECO:0000256" key="6">
    <source>
        <dbReference type="ARBA" id="ARBA00034488"/>
    </source>
</evidence>
<gene>
    <name evidence="11" type="ORF">GSMUA_220160.1</name>
</gene>
<organism evidence="11">
    <name type="scientific">Musa acuminata subsp. malaccensis</name>
    <name type="common">Wild banana</name>
    <name type="synonym">Musa malaccensis</name>
    <dbReference type="NCBI Taxonomy" id="214687"/>
    <lineage>
        <taxon>Eukaryota</taxon>
        <taxon>Viridiplantae</taxon>
        <taxon>Streptophyta</taxon>
        <taxon>Embryophyta</taxon>
        <taxon>Tracheophyta</taxon>
        <taxon>Spermatophyta</taxon>
        <taxon>Magnoliopsida</taxon>
        <taxon>Liliopsida</taxon>
        <taxon>Zingiberales</taxon>
        <taxon>Musaceae</taxon>
        <taxon>Musa</taxon>
    </lineage>
</organism>